<proteinExistence type="predicted"/>
<comment type="caution">
    <text evidence="1">The sequence shown here is derived from an EMBL/GenBank/DDBJ whole genome shotgun (WGS) entry which is preliminary data.</text>
</comment>
<dbReference type="EMBL" id="LMVP01000346">
    <property type="protein sequence ID" value="PAV12068.1"/>
    <property type="molecule type" value="Genomic_DNA"/>
</dbReference>
<evidence type="ECO:0000313" key="2">
    <source>
        <dbReference type="Proteomes" id="UP000218164"/>
    </source>
</evidence>
<organism evidence="1 2">
    <name type="scientific">Methanosarcina spelaei</name>
    <dbReference type="NCBI Taxonomy" id="1036679"/>
    <lineage>
        <taxon>Archaea</taxon>
        <taxon>Methanobacteriati</taxon>
        <taxon>Methanobacteriota</taxon>
        <taxon>Stenosarchaea group</taxon>
        <taxon>Methanomicrobia</taxon>
        <taxon>Methanosarcinales</taxon>
        <taxon>Methanosarcinaceae</taxon>
        <taxon>Methanosarcina</taxon>
    </lineage>
</organism>
<evidence type="ECO:0000313" key="1">
    <source>
        <dbReference type="EMBL" id="PAV12068.1"/>
    </source>
</evidence>
<name>A0A2A2HRV4_9EURY</name>
<sequence>MITNLPEGQLHASSLHVSSFRVFEFLDKVSYFPCPYAESPSFSISSKKDCEDFSSSWQEENNKLMD</sequence>
<protein>
    <submittedName>
        <fullName evidence="1">Uncharacterized protein</fullName>
    </submittedName>
</protein>
<gene>
    <name evidence="1" type="ORF">ASJ81_07715</name>
</gene>
<accession>A0A2A2HRV4</accession>
<dbReference type="Proteomes" id="UP000218164">
    <property type="component" value="Unassembled WGS sequence"/>
</dbReference>
<dbReference type="AlphaFoldDB" id="A0A2A2HRV4"/>
<reference evidence="1 2" key="1">
    <citation type="journal article" date="2017" name="BMC Genomics">
        <title>Genomic analysis of methanogenic archaea reveals a shift towards energy conservation.</title>
        <authorList>
            <person name="Gilmore S.P."/>
            <person name="Henske J.K."/>
            <person name="Sexton J.A."/>
            <person name="Solomon K.V."/>
            <person name="Seppala S."/>
            <person name="Yoo J.I."/>
            <person name="Huyett L.M."/>
            <person name="Pressman A."/>
            <person name="Cogan J.Z."/>
            <person name="Kivenson V."/>
            <person name="Peng X."/>
            <person name="Tan Y."/>
            <person name="Valentine D.L."/>
            <person name="O'Malley M.A."/>
        </authorList>
    </citation>
    <scope>NUCLEOTIDE SEQUENCE [LARGE SCALE GENOMIC DNA]</scope>
    <source>
        <strain evidence="1 2">MC-15</strain>
    </source>
</reference>
<keyword evidence="2" id="KW-1185">Reference proteome</keyword>